<dbReference type="Pfam" id="PF13876">
    <property type="entry name" value="Phage_gp49_66"/>
    <property type="match status" value="1"/>
</dbReference>
<reference evidence="1" key="1">
    <citation type="submission" date="2019-03" db="EMBL/GenBank/DDBJ databases">
        <title>Complete genome sequences of Enterobacter asburiae str. MRY18-106 isolated from a patient in Japan.</title>
        <authorList>
            <person name="Sekizuka T."/>
            <person name="Matsui M."/>
            <person name="Takara T."/>
            <person name="Uechi A."/>
            <person name="Harakuni M."/>
            <person name="Kimura T."/>
            <person name="Suzuki S."/>
            <person name="Kuroda M."/>
        </authorList>
    </citation>
    <scope>NUCLEOTIDE SEQUENCE</scope>
    <source>
        <strain evidence="1">MRY18-106</strain>
    </source>
</reference>
<sequence length="121" mass="13408">MSDKDIEQEIQAKGLTAPRVTTDDLKANIAHTEIVKHVSVTGQVLRWAVLTTQNGFAVTGKPSCSVSSANDNSEIGEKIAIENAESELWPLMGYLLKQRLHDDRSDVWENEDDCRKALEGK</sequence>
<protein>
    <recommendedName>
        <fullName evidence="2">Phage protein</fullName>
    </recommendedName>
</protein>
<proteinExistence type="predicted"/>
<name>A0A455VSU9_ENTAS</name>
<dbReference type="AlphaFoldDB" id="A0A455VSU9"/>
<evidence type="ECO:0008006" key="2">
    <source>
        <dbReference type="Google" id="ProtNLM"/>
    </source>
</evidence>
<dbReference type="EMBL" id="AP019533">
    <property type="protein sequence ID" value="BBI96124.1"/>
    <property type="molecule type" value="Genomic_DNA"/>
</dbReference>
<gene>
    <name evidence="1" type="ORF">MRY18106EAS_26560</name>
</gene>
<dbReference type="InterPro" id="IPR025915">
    <property type="entry name" value="Phage_gp49_66"/>
</dbReference>
<accession>A0A455VSU9</accession>
<evidence type="ECO:0000313" key="1">
    <source>
        <dbReference type="EMBL" id="BBI96124.1"/>
    </source>
</evidence>
<organism evidence="1">
    <name type="scientific">Enterobacter asburiae</name>
    <dbReference type="NCBI Taxonomy" id="61645"/>
    <lineage>
        <taxon>Bacteria</taxon>
        <taxon>Pseudomonadati</taxon>
        <taxon>Pseudomonadota</taxon>
        <taxon>Gammaproteobacteria</taxon>
        <taxon>Enterobacterales</taxon>
        <taxon>Enterobacteriaceae</taxon>
        <taxon>Enterobacter</taxon>
        <taxon>Enterobacter cloacae complex</taxon>
    </lineage>
</organism>